<sequence length="61" mass="6555">MAAMLYRHGRHGSDRAHGALLRTIPGRRMSGYPCCATNMTAIIAVDAQIGRSPEAEKASLD</sequence>
<gene>
    <name evidence="1" type="ORF">AAD027_02250</name>
</gene>
<reference evidence="1 2" key="1">
    <citation type="submission" date="2024-04" db="EMBL/GenBank/DDBJ databases">
        <title>Draft genome sequence of Pseudoxanthomonas putridarboris WD12.</title>
        <authorList>
            <person name="Oh J."/>
        </authorList>
    </citation>
    <scope>NUCLEOTIDE SEQUENCE [LARGE SCALE GENOMIC DNA]</scope>
    <source>
        <strain evidence="1 2">WD12</strain>
    </source>
</reference>
<keyword evidence="2" id="KW-1185">Reference proteome</keyword>
<accession>A0ABU9IW52</accession>
<dbReference type="EMBL" id="JBBWWT010000001">
    <property type="protein sequence ID" value="MEL1263187.1"/>
    <property type="molecule type" value="Genomic_DNA"/>
</dbReference>
<evidence type="ECO:0000313" key="1">
    <source>
        <dbReference type="EMBL" id="MEL1263187.1"/>
    </source>
</evidence>
<protein>
    <submittedName>
        <fullName evidence="1">Uncharacterized protein</fullName>
    </submittedName>
</protein>
<dbReference type="RefSeq" id="WP_341724380.1">
    <property type="nucleotide sequence ID" value="NZ_JBBWWT010000001.1"/>
</dbReference>
<name>A0ABU9IW52_9GAMM</name>
<organism evidence="1 2">
    <name type="scientific">Pseudoxanthomonas putridarboris</name>
    <dbReference type="NCBI Taxonomy" id="752605"/>
    <lineage>
        <taxon>Bacteria</taxon>
        <taxon>Pseudomonadati</taxon>
        <taxon>Pseudomonadota</taxon>
        <taxon>Gammaproteobacteria</taxon>
        <taxon>Lysobacterales</taxon>
        <taxon>Lysobacteraceae</taxon>
        <taxon>Pseudoxanthomonas</taxon>
    </lineage>
</organism>
<dbReference type="Proteomes" id="UP001459204">
    <property type="component" value="Unassembled WGS sequence"/>
</dbReference>
<evidence type="ECO:0000313" key="2">
    <source>
        <dbReference type="Proteomes" id="UP001459204"/>
    </source>
</evidence>
<proteinExistence type="predicted"/>
<comment type="caution">
    <text evidence="1">The sequence shown here is derived from an EMBL/GenBank/DDBJ whole genome shotgun (WGS) entry which is preliminary data.</text>
</comment>